<name>A0A4Y1R0E8_PRUDU</name>
<dbReference type="EMBL" id="AP019298">
    <property type="protein sequence ID" value="BBG97559.1"/>
    <property type="molecule type" value="Genomic_DNA"/>
</dbReference>
<gene>
    <name evidence="1" type="ORF">Prudu_006733</name>
</gene>
<reference evidence="1" key="1">
    <citation type="journal article" date="2019" name="Science">
        <title>Mutation of a bHLH transcription factor allowed almond domestication.</title>
        <authorList>
            <person name="Sanchez-Perez R."/>
            <person name="Pavan S."/>
            <person name="Mazzeo R."/>
            <person name="Moldovan C."/>
            <person name="Aiese Cigliano R."/>
            <person name="Del Cueto J."/>
            <person name="Ricciardi F."/>
            <person name="Lotti C."/>
            <person name="Ricciardi L."/>
            <person name="Dicenta F."/>
            <person name="Lopez-Marques R.L."/>
            <person name="Lindberg Moller B."/>
        </authorList>
    </citation>
    <scope>NUCLEOTIDE SEQUENCE</scope>
</reference>
<sequence length="85" mass="9491">MSRYKCCAGFMPCSGRFGEVHCPELCLGTEVCSALELRVCACIQTQHHFELNKRDGKLPPAVLGVPQVQQMSRTDEKNPPQTGYY</sequence>
<protein>
    <submittedName>
        <fullName evidence="1">Uncharacterized protein</fullName>
    </submittedName>
</protein>
<dbReference type="AlphaFoldDB" id="A0A4Y1R0E8"/>
<proteinExistence type="predicted"/>
<dbReference type="PANTHER" id="PTHR31152:SF19">
    <property type="entry name" value="PLAC8 FAMILY PROTEIN"/>
    <property type="match status" value="1"/>
</dbReference>
<dbReference type="PANTHER" id="PTHR31152">
    <property type="entry name" value="PLAC8 FAMILY PROTEIN"/>
    <property type="match status" value="1"/>
</dbReference>
<organism evidence="1">
    <name type="scientific">Prunus dulcis</name>
    <name type="common">Almond</name>
    <name type="synonym">Amygdalus dulcis</name>
    <dbReference type="NCBI Taxonomy" id="3755"/>
    <lineage>
        <taxon>Eukaryota</taxon>
        <taxon>Viridiplantae</taxon>
        <taxon>Streptophyta</taxon>
        <taxon>Embryophyta</taxon>
        <taxon>Tracheophyta</taxon>
        <taxon>Spermatophyta</taxon>
        <taxon>Magnoliopsida</taxon>
        <taxon>eudicotyledons</taxon>
        <taxon>Gunneridae</taxon>
        <taxon>Pentapetalae</taxon>
        <taxon>rosids</taxon>
        <taxon>fabids</taxon>
        <taxon>Rosales</taxon>
        <taxon>Rosaceae</taxon>
        <taxon>Amygdaloideae</taxon>
        <taxon>Amygdaleae</taxon>
        <taxon>Prunus</taxon>
    </lineage>
</organism>
<accession>A0A4Y1R0E8</accession>
<evidence type="ECO:0000313" key="1">
    <source>
        <dbReference type="EMBL" id="BBG97559.1"/>
    </source>
</evidence>